<dbReference type="Pfam" id="PF13098">
    <property type="entry name" value="Thioredoxin_2"/>
    <property type="match status" value="1"/>
</dbReference>
<dbReference type="SUPFAM" id="SSF52833">
    <property type="entry name" value="Thioredoxin-like"/>
    <property type="match status" value="1"/>
</dbReference>
<dbReference type="InterPro" id="IPR036249">
    <property type="entry name" value="Thioredoxin-like_sf"/>
</dbReference>
<name>A0AAE2SD38_9BACT</name>
<dbReference type="PROSITE" id="PS51257">
    <property type="entry name" value="PROKAR_LIPOPROTEIN"/>
    <property type="match status" value="1"/>
</dbReference>
<evidence type="ECO:0000259" key="1">
    <source>
        <dbReference type="Pfam" id="PF13098"/>
    </source>
</evidence>
<dbReference type="Gene3D" id="2.30.30.700">
    <property type="entry name" value="SLA1 homology domain 1"/>
    <property type="match status" value="1"/>
</dbReference>
<evidence type="ECO:0000313" key="2">
    <source>
        <dbReference type="EMBL" id="MBK1854679.1"/>
    </source>
</evidence>
<dbReference type="EMBL" id="JAENIG010000003">
    <property type="protein sequence ID" value="MBK1854679.1"/>
    <property type="molecule type" value="Genomic_DNA"/>
</dbReference>
<keyword evidence="3" id="KW-1185">Reference proteome</keyword>
<dbReference type="InterPro" id="IPR012336">
    <property type="entry name" value="Thioredoxin-like_fold"/>
</dbReference>
<reference evidence="2" key="1">
    <citation type="submission" date="2021-01" db="EMBL/GenBank/DDBJ databases">
        <title>Modified the classification status of verrucomicrobia.</title>
        <authorList>
            <person name="Feng X."/>
        </authorList>
    </citation>
    <scope>NUCLEOTIDE SEQUENCE</scope>
    <source>
        <strain evidence="2">5K15</strain>
    </source>
</reference>
<gene>
    <name evidence="2" type="ORF">JIN83_06890</name>
</gene>
<proteinExistence type="predicted"/>
<organism evidence="2 3">
    <name type="scientific">Oceaniferula flava</name>
    <dbReference type="NCBI Taxonomy" id="2800421"/>
    <lineage>
        <taxon>Bacteria</taxon>
        <taxon>Pseudomonadati</taxon>
        <taxon>Verrucomicrobiota</taxon>
        <taxon>Verrucomicrobiia</taxon>
        <taxon>Verrucomicrobiales</taxon>
        <taxon>Verrucomicrobiaceae</taxon>
        <taxon>Oceaniferula</taxon>
    </lineage>
</organism>
<comment type="caution">
    <text evidence="2">The sequence shown here is derived from an EMBL/GenBank/DDBJ whole genome shotgun (WGS) entry which is preliminary data.</text>
</comment>
<feature type="domain" description="Thioredoxin-like fold" evidence="1">
    <location>
        <begin position="130"/>
        <end position="227"/>
    </location>
</feature>
<sequence>MDWKRVLSLFQTSSLVAGGVLSLSSCGSIGEMMGGKKESGDAGGEKPLTGMEAYQRAGGRIAGVGGVAASGTVTASVSSNITGITAEEDIYWAPEDPDAPMGGGFEQLWKQPENTSWNVSYTEAMRFSRESGKPLLIWFTDSARSPLCKALSGELFSNTGFDGWASKKIVRLRVDNVIRGVRAGEDEWTQKKKYIESLKSRYKVLGHPTVLVLSPSGAVVGQFRGYKKGTPDYYWGRIKSAVDQAERDYGQWREKYEKRGYRLWTNRQGRKTFAKLYRFNAGRVTLVDPDGNRGSTTINKLSDADQQWIMEKKLQHDARRRR</sequence>
<accession>A0AAE2SD38</accession>
<dbReference type="Gene3D" id="3.40.30.10">
    <property type="entry name" value="Glutaredoxin"/>
    <property type="match status" value="1"/>
</dbReference>
<dbReference type="RefSeq" id="WP_309489285.1">
    <property type="nucleotide sequence ID" value="NZ_JAENIG010000003.1"/>
</dbReference>
<protein>
    <submittedName>
        <fullName evidence="2">Thioredoxin family protein</fullName>
    </submittedName>
</protein>
<evidence type="ECO:0000313" key="3">
    <source>
        <dbReference type="Proteomes" id="UP000634206"/>
    </source>
</evidence>
<dbReference type="Proteomes" id="UP000634206">
    <property type="component" value="Unassembled WGS sequence"/>
</dbReference>
<dbReference type="AlphaFoldDB" id="A0AAE2SD38"/>